<dbReference type="Proteomes" id="UP000656881">
    <property type="component" value="Unassembled WGS sequence"/>
</dbReference>
<name>A0ABQ2MHS0_9ACTN</name>
<keyword evidence="3" id="KW-1185">Reference proteome</keyword>
<protein>
    <recommendedName>
        <fullName evidence="1">Carrier domain-containing protein</fullName>
    </recommendedName>
</protein>
<proteinExistence type="predicted"/>
<accession>A0ABQ2MHS0</accession>
<dbReference type="Pfam" id="PF00550">
    <property type="entry name" value="PP-binding"/>
    <property type="match status" value="1"/>
</dbReference>
<dbReference type="InterPro" id="IPR009081">
    <property type="entry name" value="PP-bd_ACP"/>
</dbReference>
<dbReference type="Gene3D" id="1.10.1200.10">
    <property type="entry name" value="ACP-like"/>
    <property type="match status" value="1"/>
</dbReference>
<dbReference type="InterPro" id="IPR036736">
    <property type="entry name" value="ACP-like_sf"/>
</dbReference>
<feature type="domain" description="Carrier" evidence="1">
    <location>
        <begin position="35"/>
        <end position="110"/>
    </location>
</feature>
<organism evidence="2 3">
    <name type="scientific">Streptomyces lasiicapitis</name>
    <dbReference type="NCBI Taxonomy" id="1923961"/>
    <lineage>
        <taxon>Bacteria</taxon>
        <taxon>Bacillati</taxon>
        <taxon>Actinomycetota</taxon>
        <taxon>Actinomycetes</taxon>
        <taxon>Kitasatosporales</taxon>
        <taxon>Streptomycetaceae</taxon>
        <taxon>Streptomyces</taxon>
    </lineage>
</organism>
<comment type="caution">
    <text evidence="2">The sequence shown here is derived from an EMBL/GenBank/DDBJ whole genome shotgun (WGS) entry which is preliminary data.</text>
</comment>
<dbReference type="SUPFAM" id="SSF47336">
    <property type="entry name" value="ACP-like"/>
    <property type="match status" value="1"/>
</dbReference>
<gene>
    <name evidence="2" type="ORF">GCM10012286_56020</name>
</gene>
<evidence type="ECO:0000313" key="2">
    <source>
        <dbReference type="EMBL" id="GGO52008.1"/>
    </source>
</evidence>
<evidence type="ECO:0000259" key="1">
    <source>
        <dbReference type="PROSITE" id="PS50075"/>
    </source>
</evidence>
<dbReference type="PROSITE" id="PS50075">
    <property type="entry name" value="CARRIER"/>
    <property type="match status" value="1"/>
</dbReference>
<evidence type="ECO:0000313" key="3">
    <source>
        <dbReference type="Proteomes" id="UP000656881"/>
    </source>
</evidence>
<reference evidence="3" key="1">
    <citation type="journal article" date="2019" name="Int. J. Syst. Evol. Microbiol.">
        <title>The Global Catalogue of Microorganisms (GCM) 10K type strain sequencing project: providing services to taxonomists for standard genome sequencing and annotation.</title>
        <authorList>
            <consortium name="The Broad Institute Genomics Platform"/>
            <consortium name="The Broad Institute Genome Sequencing Center for Infectious Disease"/>
            <person name="Wu L."/>
            <person name="Ma J."/>
        </authorList>
    </citation>
    <scope>NUCLEOTIDE SEQUENCE [LARGE SCALE GENOMIC DNA]</scope>
    <source>
        <strain evidence="3">CGMCC 4.7349</strain>
    </source>
</reference>
<dbReference type="EMBL" id="BMNG01000013">
    <property type="protein sequence ID" value="GGO52008.1"/>
    <property type="molecule type" value="Genomic_DNA"/>
</dbReference>
<sequence>MAEAGLPDVGTHKSATCQGSFASIVGMTTANELAAVDRAKIKDIVCDILEIEPDELTDTSLFKEEHDADSMAAIEILSQLERAFGADIDQADLPRMVHLDGIVAVVAEALAARSADGN</sequence>